<sequence>MGAFQLGAFTIKYEWIMILFSGMITYIVIKNWTKEDRKFQTSFLDTIFNALIIGFLIYKFSLALFKPALIFDNPLGLLYFTGGIKGAFLGVSAAFFYVVWKMKKEKWLPVIVFKGLIYIIATFFLSFWVFRTLFFLIF</sequence>
<protein>
    <submittedName>
        <fullName evidence="3">Uncharacterized protein</fullName>
    </submittedName>
</protein>
<dbReference type="EMBL" id="JACEIO010000052">
    <property type="protein sequence ID" value="MBA4538574.1"/>
    <property type="molecule type" value="Genomic_DNA"/>
</dbReference>
<name>A0A6B3W368_9BACI</name>
<proteinExistence type="predicted"/>
<dbReference type="RefSeq" id="WP_163243334.1">
    <property type="nucleotide sequence ID" value="NZ_JAAIWN010000054.1"/>
</dbReference>
<dbReference type="Proteomes" id="UP000472971">
    <property type="component" value="Unassembled WGS sequence"/>
</dbReference>
<dbReference type="EMBL" id="JAAIWN010000054">
    <property type="protein sequence ID" value="NEY82937.1"/>
    <property type="molecule type" value="Genomic_DNA"/>
</dbReference>
<feature type="transmembrane region" description="Helical" evidence="1">
    <location>
        <begin position="12"/>
        <end position="29"/>
    </location>
</feature>
<evidence type="ECO:0000313" key="2">
    <source>
        <dbReference type="EMBL" id="MBA4538574.1"/>
    </source>
</evidence>
<evidence type="ECO:0000313" key="5">
    <source>
        <dbReference type="Proteomes" id="UP000570010"/>
    </source>
</evidence>
<organism evidence="3 4">
    <name type="scientific">Bacillus aquiflavi</name>
    <dbReference type="NCBI Taxonomy" id="2672567"/>
    <lineage>
        <taxon>Bacteria</taxon>
        <taxon>Bacillati</taxon>
        <taxon>Bacillota</taxon>
        <taxon>Bacilli</taxon>
        <taxon>Bacillales</taxon>
        <taxon>Bacillaceae</taxon>
        <taxon>Bacillus</taxon>
    </lineage>
</organism>
<accession>A0A6B3W368</accession>
<keyword evidence="4" id="KW-1185">Reference proteome</keyword>
<feature type="transmembrane region" description="Helical" evidence="1">
    <location>
        <begin position="107"/>
        <end position="130"/>
    </location>
</feature>
<dbReference type="AlphaFoldDB" id="A0A6B3W368"/>
<reference evidence="3 4" key="1">
    <citation type="submission" date="2020-02" db="EMBL/GenBank/DDBJ databases">
        <title>Bacillus aquiflavi sp. nov., isolated from yellow water of strong flavor Chinese baijiu in Yibin region of China.</title>
        <authorList>
            <person name="Xie J."/>
        </authorList>
    </citation>
    <scope>NUCLEOTIDE SEQUENCE [LARGE SCALE GENOMIC DNA]</scope>
    <source>
        <strain evidence="3 4">3H-10</strain>
    </source>
</reference>
<evidence type="ECO:0000256" key="1">
    <source>
        <dbReference type="SAM" id="Phobius"/>
    </source>
</evidence>
<reference evidence="2 5" key="2">
    <citation type="submission" date="2020-07" db="EMBL/GenBank/DDBJ databases">
        <authorList>
            <person name="Feng H."/>
        </authorList>
    </citation>
    <scope>NUCLEOTIDE SEQUENCE [LARGE SCALE GENOMIC DNA]</scope>
    <source>
        <strain evidence="2">S-12</strain>
        <strain evidence="5">s-12</strain>
    </source>
</reference>
<evidence type="ECO:0000313" key="3">
    <source>
        <dbReference type="EMBL" id="NEY82937.1"/>
    </source>
</evidence>
<comment type="caution">
    <text evidence="3">The sequence shown here is derived from an EMBL/GenBank/DDBJ whole genome shotgun (WGS) entry which is preliminary data.</text>
</comment>
<keyword evidence="1" id="KW-0812">Transmembrane</keyword>
<evidence type="ECO:0000313" key="4">
    <source>
        <dbReference type="Proteomes" id="UP000472971"/>
    </source>
</evidence>
<dbReference type="Proteomes" id="UP000570010">
    <property type="component" value="Unassembled WGS sequence"/>
</dbReference>
<gene>
    <name evidence="3" type="ORF">G4D64_15880</name>
    <name evidence="2" type="ORF">H1Z61_15920</name>
</gene>
<keyword evidence="1" id="KW-0472">Membrane</keyword>
<feature type="transmembrane region" description="Helical" evidence="1">
    <location>
        <begin position="41"/>
        <end position="65"/>
    </location>
</feature>
<feature type="transmembrane region" description="Helical" evidence="1">
    <location>
        <begin position="77"/>
        <end position="100"/>
    </location>
</feature>
<keyword evidence="1" id="KW-1133">Transmembrane helix</keyword>